<accession>Q07HF0</accession>
<dbReference type="Pfam" id="PF14534">
    <property type="entry name" value="DUF4440"/>
    <property type="match status" value="1"/>
</dbReference>
<proteinExistence type="predicted"/>
<name>Q07HF0_RHOP5</name>
<dbReference type="InterPro" id="IPR027843">
    <property type="entry name" value="DUF4440"/>
</dbReference>
<dbReference type="InterPro" id="IPR032710">
    <property type="entry name" value="NTF2-like_dom_sf"/>
</dbReference>
<reference evidence="2" key="1">
    <citation type="submission" date="2006-09" db="EMBL/GenBank/DDBJ databases">
        <title>Complete sequence of Rhodopseudomonas palustris BisA53.</title>
        <authorList>
            <consortium name="US DOE Joint Genome Institute"/>
            <person name="Copeland A."/>
            <person name="Lucas S."/>
            <person name="Lapidus A."/>
            <person name="Barry K."/>
            <person name="Detter J.C."/>
            <person name="Glavina del Rio T."/>
            <person name="Hammon N."/>
            <person name="Israni S."/>
            <person name="Dalin E."/>
            <person name="Tice H."/>
            <person name="Pitluck S."/>
            <person name="Chain P."/>
            <person name="Malfatti S."/>
            <person name="Shin M."/>
            <person name="Vergez L."/>
            <person name="Schmutz J."/>
            <person name="Larimer F."/>
            <person name="Land M."/>
            <person name="Hauser L."/>
            <person name="Pelletier D.A."/>
            <person name="Kyrpides N."/>
            <person name="Kim E."/>
            <person name="Harwood C.S."/>
            <person name="Oda Y."/>
            <person name="Richardson P."/>
        </authorList>
    </citation>
    <scope>NUCLEOTIDE SEQUENCE [LARGE SCALE GENOMIC DNA]</scope>
    <source>
        <strain evidence="2">BisA53</strain>
    </source>
</reference>
<evidence type="ECO:0000313" key="2">
    <source>
        <dbReference type="EMBL" id="ABJ08634.1"/>
    </source>
</evidence>
<protein>
    <recommendedName>
        <fullName evidence="1">DUF4440 domain-containing protein</fullName>
    </recommendedName>
</protein>
<dbReference type="KEGG" id="rpe:RPE_4715"/>
<dbReference type="OrthoDB" id="4945579at2"/>
<evidence type="ECO:0000259" key="1">
    <source>
        <dbReference type="Pfam" id="PF14534"/>
    </source>
</evidence>
<dbReference type="AlphaFoldDB" id="Q07HF0"/>
<feature type="domain" description="DUF4440" evidence="1">
    <location>
        <begin position="9"/>
        <end position="93"/>
    </location>
</feature>
<dbReference type="Gene3D" id="3.10.450.50">
    <property type="match status" value="1"/>
</dbReference>
<dbReference type="HOGENOM" id="CLU_131959_0_0_5"/>
<dbReference type="EMBL" id="CP000463">
    <property type="protein sequence ID" value="ABJ08634.1"/>
    <property type="molecule type" value="Genomic_DNA"/>
</dbReference>
<dbReference type="eggNOG" id="COG3631">
    <property type="taxonomic scope" value="Bacteria"/>
</dbReference>
<dbReference type="SUPFAM" id="SSF54427">
    <property type="entry name" value="NTF2-like"/>
    <property type="match status" value="1"/>
</dbReference>
<sequence>MTALSKADVIRNLFAAYLAEDRDAVEGIFAEDFRFTSPFDDRLDKATYFERCWRGSDWIAQHKLERIVIDGDTAIVTYRCVATDGKSFRNTEIMAFDGERIAAIEVYFGAAYRDGEFVPLPAG</sequence>
<dbReference type="STRING" id="316055.RPE_4715"/>
<organism evidence="2">
    <name type="scientific">Rhodopseudomonas palustris (strain BisA53)</name>
    <dbReference type="NCBI Taxonomy" id="316055"/>
    <lineage>
        <taxon>Bacteria</taxon>
        <taxon>Pseudomonadati</taxon>
        <taxon>Pseudomonadota</taxon>
        <taxon>Alphaproteobacteria</taxon>
        <taxon>Hyphomicrobiales</taxon>
        <taxon>Nitrobacteraceae</taxon>
        <taxon>Rhodopseudomonas</taxon>
    </lineage>
</organism>
<gene>
    <name evidence="2" type="ordered locus">RPE_4715</name>
</gene>